<feature type="compositionally biased region" description="Polar residues" evidence="2">
    <location>
        <begin position="1063"/>
        <end position="1072"/>
    </location>
</feature>
<keyword evidence="1" id="KW-0175">Coiled coil</keyword>
<dbReference type="PROSITE" id="PS00845">
    <property type="entry name" value="CAP_GLY_1"/>
    <property type="match status" value="1"/>
</dbReference>
<dbReference type="InterPro" id="IPR000938">
    <property type="entry name" value="CAP-Gly_domain"/>
</dbReference>
<dbReference type="Gene3D" id="1.10.287.2610">
    <property type="match status" value="1"/>
</dbReference>
<feature type="compositionally biased region" description="Low complexity" evidence="2">
    <location>
        <begin position="556"/>
        <end position="578"/>
    </location>
</feature>
<feature type="domain" description="CAP-Gly" evidence="3">
    <location>
        <begin position="152"/>
        <end position="197"/>
    </location>
</feature>
<gene>
    <name evidence="4" type="ORF">V5O48_018450</name>
</gene>
<dbReference type="SMART" id="SM01052">
    <property type="entry name" value="CAP_GLY"/>
    <property type="match status" value="1"/>
</dbReference>
<feature type="region of interest" description="Disordered" evidence="2">
    <location>
        <begin position="1060"/>
        <end position="1079"/>
    </location>
</feature>
<dbReference type="PANTHER" id="PTHR18916">
    <property type="entry name" value="DYNACTIN 1-RELATED MICROTUBULE-BINDING"/>
    <property type="match status" value="1"/>
</dbReference>
<evidence type="ECO:0000313" key="5">
    <source>
        <dbReference type="Proteomes" id="UP001465976"/>
    </source>
</evidence>
<feature type="compositionally biased region" description="Pro residues" evidence="2">
    <location>
        <begin position="525"/>
        <end position="538"/>
    </location>
</feature>
<evidence type="ECO:0000256" key="1">
    <source>
        <dbReference type="SAM" id="Coils"/>
    </source>
</evidence>
<feature type="compositionally biased region" description="Polar residues" evidence="2">
    <location>
        <begin position="32"/>
        <end position="47"/>
    </location>
</feature>
<dbReference type="Proteomes" id="UP001465976">
    <property type="component" value="Unassembled WGS sequence"/>
</dbReference>
<feature type="compositionally biased region" description="Polar residues" evidence="2">
    <location>
        <begin position="840"/>
        <end position="853"/>
    </location>
</feature>
<feature type="compositionally biased region" description="Low complexity" evidence="2">
    <location>
        <begin position="355"/>
        <end position="390"/>
    </location>
</feature>
<feature type="non-terminal residue" evidence="4">
    <location>
        <position position="1127"/>
    </location>
</feature>
<feature type="region of interest" description="Disordered" evidence="2">
    <location>
        <begin position="516"/>
        <end position="613"/>
    </location>
</feature>
<evidence type="ECO:0000313" key="4">
    <source>
        <dbReference type="EMBL" id="KAL0563615.1"/>
    </source>
</evidence>
<dbReference type="EMBL" id="JBAHYK010003349">
    <property type="protein sequence ID" value="KAL0563615.1"/>
    <property type="molecule type" value="Genomic_DNA"/>
</dbReference>
<evidence type="ECO:0000256" key="2">
    <source>
        <dbReference type="SAM" id="MobiDB-lite"/>
    </source>
</evidence>
<feature type="coiled-coil region" evidence="1">
    <location>
        <begin position="880"/>
        <end position="1052"/>
    </location>
</feature>
<accession>A0ABR3ELB3</accession>
<reference evidence="4 5" key="1">
    <citation type="submission" date="2024-02" db="EMBL/GenBank/DDBJ databases">
        <title>A draft genome for the cacao thread blight pathogen Marasmius crinis-equi.</title>
        <authorList>
            <person name="Cohen S.P."/>
            <person name="Baruah I.K."/>
            <person name="Amoako-Attah I."/>
            <person name="Bukari Y."/>
            <person name="Meinhardt L.W."/>
            <person name="Bailey B.A."/>
        </authorList>
    </citation>
    <scope>NUCLEOTIDE SEQUENCE [LARGE SCALE GENOMIC DNA]</scope>
    <source>
        <strain evidence="4 5">GH-76</strain>
    </source>
</reference>
<feature type="compositionally biased region" description="Low complexity" evidence="2">
    <location>
        <begin position="293"/>
        <end position="308"/>
    </location>
</feature>
<evidence type="ECO:0000259" key="3">
    <source>
        <dbReference type="PROSITE" id="PS50245"/>
    </source>
</evidence>
<dbReference type="Gene3D" id="2.30.30.190">
    <property type="entry name" value="CAP Gly-rich-like domain"/>
    <property type="match status" value="1"/>
</dbReference>
<feature type="region of interest" description="Disordered" evidence="2">
    <location>
        <begin position="1103"/>
        <end position="1127"/>
    </location>
</feature>
<feature type="compositionally biased region" description="Polar residues" evidence="2">
    <location>
        <begin position="103"/>
        <end position="114"/>
    </location>
</feature>
<sequence length="1127" mass="119792">MASVKPRQTGIPTPGRPSGGSSGIPTPGTRSRSSSQAGSYLPSSSSAGLDQEYMNLAFKNAVKANDPAAHRAGGGLVSPSSSSFSQSQSQGSGLGQSIGRAKTPTSMRPPSRQSDAGLGAVRSVSRAGWVPEVGDAVRIESLGFEGILQFVGEIDGKQGLWAGVELSGGFAGKGKNDGSVAGKQYFSCPPKCGVFVATTKLSPPTVIPPGARPSSVASSRGGRTTPSFSTSTSGRITPSSFSMSRGPSTRMSYGSGRTTPSTSGRITPSSSITGNRGSPETPAVRAARLRAMAKNGSTSNSTSTSKAGLNKSTHAGATPIAKSKSTNNQTAVPVPGVPSPGTRASKYAGMTAKQLSLNKSLSSPISSSAKSPITSSIPSPKSSLSPLTASNTNIPASGVSPTRIRTISGIGSPFGTPKPRIGAGSGIGLGSPAGNTPKARIPSGVAMPPPPIPLPRLGSGSPMRSVSATSSSSTASVDPSSPTASPTRKGRVTDMGVFSSDELEARGKALQERIAGLTGGKVTPGPSPVPSASPPEPASPVRRGTIVGTRARSRSRTTTTASPRRPSSRAAAYSRPSSVASNRPGSVASAALGKSGRASVDHGQQADQMQSRIDALEYENSRLRGKVDDLEGEVLAGKNSSADDVEEGRKKVSELNEKVESLEGDKTKLVGDMKRLEERRAELEAAYDRLEAEKVQFQQERSEMEAAQKRVEELNDGLKSEKSQLEENITQLKDEKARVEEEKKAVENAKGELDTKLKKVIVEFEEERRDLREMIDELRQAGQETIALYEEKLRQADLQKYDLEDRIAELEAQASSNLSRSANAKINGFSKDMNGHRRSPSATSSNTAVSTKAASEADDSPASIAQTTSQIETETLQLQLSHLHNKIASLEDLLDDTRMNHESEITAFTARVEKAKEREEGFRKEVADLKRELGEAKREKERVAREGERRVMEVEEALRESTDTLEEMRAEVEGLRGDLANVNGLAASTSSATGELQNKLTEAQIRAEQEKEGFLDEIQRLSEKMADWETRCEKLKHLTEEQNTELDGLRKKANRDVAINGSAGLQSPSTPSKQEKYDKHELNTAREEIMGLKHIVQELQQESLASSQRNKVLESENQLLISEMEQL</sequence>
<feature type="region of interest" description="Disordered" evidence="2">
    <location>
        <begin position="827"/>
        <end position="865"/>
    </location>
</feature>
<feature type="compositionally biased region" description="Low complexity" evidence="2">
    <location>
        <begin position="455"/>
        <end position="487"/>
    </location>
</feature>
<feature type="compositionally biased region" description="Polar residues" evidence="2">
    <location>
        <begin position="391"/>
        <end position="405"/>
    </location>
</feature>
<proteinExistence type="predicted"/>
<feature type="region of interest" description="Disordered" evidence="2">
    <location>
        <begin position="68"/>
        <end position="120"/>
    </location>
</feature>
<feature type="region of interest" description="Disordered" evidence="2">
    <location>
        <begin position="203"/>
        <end position="494"/>
    </location>
</feature>
<dbReference type="InterPro" id="IPR036859">
    <property type="entry name" value="CAP-Gly_dom_sf"/>
</dbReference>
<comment type="caution">
    <text evidence="4">The sequence shown here is derived from an EMBL/GenBank/DDBJ whole genome shotgun (WGS) entry which is preliminary data.</text>
</comment>
<feature type="compositionally biased region" description="Polar residues" evidence="2">
    <location>
        <begin position="215"/>
        <end position="278"/>
    </location>
</feature>
<name>A0ABR3ELB3_9AGAR</name>
<dbReference type="Pfam" id="PF01302">
    <property type="entry name" value="CAP_GLY"/>
    <property type="match status" value="1"/>
</dbReference>
<keyword evidence="5" id="KW-1185">Reference proteome</keyword>
<organism evidence="4 5">
    <name type="scientific">Marasmius crinis-equi</name>
    <dbReference type="NCBI Taxonomy" id="585013"/>
    <lineage>
        <taxon>Eukaryota</taxon>
        <taxon>Fungi</taxon>
        <taxon>Dikarya</taxon>
        <taxon>Basidiomycota</taxon>
        <taxon>Agaricomycotina</taxon>
        <taxon>Agaricomycetes</taxon>
        <taxon>Agaricomycetidae</taxon>
        <taxon>Agaricales</taxon>
        <taxon>Marasmiineae</taxon>
        <taxon>Marasmiaceae</taxon>
        <taxon>Marasmius</taxon>
    </lineage>
</organism>
<feature type="region of interest" description="Disordered" evidence="2">
    <location>
        <begin position="1"/>
        <end position="47"/>
    </location>
</feature>
<feature type="compositionally biased region" description="Low complexity" evidence="2">
    <location>
        <begin position="77"/>
        <end position="99"/>
    </location>
</feature>
<protein>
    <recommendedName>
        <fullName evidence="3">CAP-Gly domain-containing protein</fullName>
    </recommendedName>
</protein>
<dbReference type="SUPFAM" id="SSF74924">
    <property type="entry name" value="Cap-Gly domain"/>
    <property type="match status" value="1"/>
</dbReference>
<dbReference type="PROSITE" id="PS50245">
    <property type="entry name" value="CAP_GLY_2"/>
    <property type="match status" value="1"/>
</dbReference>